<dbReference type="AlphaFoldDB" id="A0A183STP7"/>
<dbReference type="EMBL" id="UYSU01034219">
    <property type="protein sequence ID" value="VDL93980.1"/>
    <property type="molecule type" value="Genomic_DNA"/>
</dbReference>
<evidence type="ECO:0000313" key="3">
    <source>
        <dbReference type="WBParaSite" id="SSLN_0000787701-mRNA-1"/>
    </source>
</evidence>
<keyword evidence="2" id="KW-1185">Reference proteome</keyword>
<sequence>MLQIPESAIATNVSSIYAVKQLECHWSFKHCADASRGPARSKGTPKALLQSKRLSSLKTLRWWLSPVPVERNGWSRSHFLVDCDFPASYPPSANQPPNEGMIMAILSADPLHCVGVH</sequence>
<accession>A0A183STP7</accession>
<reference evidence="3" key="1">
    <citation type="submission" date="2016-06" db="UniProtKB">
        <authorList>
            <consortium name="WormBaseParasite"/>
        </authorList>
    </citation>
    <scope>IDENTIFICATION</scope>
</reference>
<protein>
    <submittedName>
        <fullName evidence="3">UBC core domain-containing protein</fullName>
    </submittedName>
</protein>
<proteinExistence type="predicted"/>
<dbReference type="WBParaSite" id="SSLN_0000787701-mRNA-1">
    <property type="protein sequence ID" value="SSLN_0000787701-mRNA-1"/>
    <property type="gene ID" value="SSLN_0000787701"/>
</dbReference>
<dbReference type="Proteomes" id="UP000275846">
    <property type="component" value="Unassembled WGS sequence"/>
</dbReference>
<evidence type="ECO:0000313" key="2">
    <source>
        <dbReference type="Proteomes" id="UP000275846"/>
    </source>
</evidence>
<reference evidence="1 2" key="2">
    <citation type="submission" date="2018-11" db="EMBL/GenBank/DDBJ databases">
        <authorList>
            <consortium name="Pathogen Informatics"/>
        </authorList>
    </citation>
    <scope>NUCLEOTIDE SEQUENCE [LARGE SCALE GENOMIC DNA]</scope>
    <source>
        <strain evidence="1 2">NST_G2</strain>
    </source>
</reference>
<gene>
    <name evidence="1" type="ORF">SSLN_LOCUS7595</name>
</gene>
<evidence type="ECO:0000313" key="1">
    <source>
        <dbReference type="EMBL" id="VDL93980.1"/>
    </source>
</evidence>
<organism evidence="3">
    <name type="scientific">Schistocephalus solidus</name>
    <name type="common">Tapeworm</name>
    <dbReference type="NCBI Taxonomy" id="70667"/>
    <lineage>
        <taxon>Eukaryota</taxon>
        <taxon>Metazoa</taxon>
        <taxon>Spiralia</taxon>
        <taxon>Lophotrochozoa</taxon>
        <taxon>Platyhelminthes</taxon>
        <taxon>Cestoda</taxon>
        <taxon>Eucestoda</taxon>
        <taxon>Diphyllobothriidea</taxon>
        <taxon>Diphyllobothriidae</taxon>
        <taxon>Schistocephalus</taxon>
    </lineage>
</organism>
<name>A0A183STP7_SCHSO</name>